<keyword evidence="4" id="KW-1185">Reference proteome</keyword>
<evidence type="ECO:0000259" key="2">
    <source>
        <dbReference type="Pfam" id="PF20789"/>
    </source>
</evidence>
<feature type="domain" description="Acyl-CoA thioesterase-like C-terminal" evidence="2">
    <location>
        <begin position="142"/>
        <end position="272"/>
    </location>
</feature>
<dbReference type="Pfam" id="PF20789">
    <property type="entry name" value="4HBT_3C"/>
    <property type="match status" value="1"/>
</dbReference>
<evidence type="ECO:0000313" key="4">
    <source>
        <dbReference type="Proteomes" id="UP000829069"/>
    </source>
</evidence>
<reference evidence="3 4" key="1">
    <citation type="submission" date="2022-03" db="EMBL/GenBank/DDBJ databases">
        <title>Isotopic signatures of nitrous oxide derived from detoxification processes.</title>
        <authorList>
            <person name="Behrendt U."/>
            <person name="Buchen C."/>
            <person name="Well R."/>
            <person name="Ulrich A."/>
            <person name="Rohe L."/>
            <person name="Kolb S."/>
            <person name="Schloter M."/>
            <person name="Horn M.A."/>
            <person name="Augustin J."/>
        </authorList>
    </citation>
    <scope>NUCLEOTIDE SEQUENCE [LARGE SCALE GENOMIC DNA]</scope>
    <source>
        <strain evidence="3 4">S4-C24</strain>
    </source>
</reference>
<gene>
    <name evidence="3" type="ORF">MNQ99_16410</name>
</gene>
<dbReference type="InterPro" id="IPR042171">
    <property type="entry name" value="Acyl-CoA_hotdog"/>
</dbReference>
<dbReference type="RefSeq" id="WP_241913692.1">
    <property type="nucleotide sequence ID" value="NZ_CP093326.1"/>
</dbReference>
<name>A0ABY3W5D7_9MICC</name>
<dbReference type="Gene3D" id="2.40.160.210">
    <property type="entry name" value="Acyl-CoA thioesterase, double hotdog domain"/>
    <property type="match status" value="1"/>
</dbReference>
<accession>A0ABY3W5D7</accession>
<evidence type="ECO:0000259" key="1">
    <source>
        <dbReference type="Pfam" id="PF13622"/>
    </source>
</evidence>
<feature type="domain" description="Acyl-CoA thioesterase-like N-terminal HotDog" evidence="1">
    <location>
        <begin position="41"/>
        <end position="122"/>
    </location>
</feature>
<evidence type="ECO:0000313" key="3">
    <source>
        <dbReference type="EMBL" id="UNK45480.1"/>
    </source>
</evidence>
<dbReference type="EMBL" id="CP093326">
    <property type="protein sequence ID" value="UNK45480.1"/>
    <property type="molecule type" value="Genomic_DNA"/>
</dbReference>
<proteinExistence type="predicted"/>
<dbReference type="SUPFAM" id="SSF54637">
    <property type="entry name" value="Thioesterase/thiol ester dehydrase-isomerase"/>
    <property type="match status" value="1"/>
</dbReference>
<dbReference type="Proteomes" id="UP000829069">
    <property type="component" value="Chromosome"/>
</dbReference>
<dbReference type="InterPro" id="IPR049449">
    <property type="entry name" value="TesB_ACOT8-like_N"/>
</dbReference>
<dbReference type="Pfam" id="PF13622">
    <property type="entry name" value="4HBT_3"/>
    <property type="match status" value="1"/>
</dbReference>
<organism evidence="3 4">
    <name type="scientific">Arthrobacter sulfonylureivorans</name>
    <dbReference type="NCBI Taxonomy" id="2486855"/>
    <lineage>
        <taxon>Bacteria</taxon>
        <taxon>Bacillati</taxon>
        <taxon>Actinomycetota</taxon>
        <taxon>Actinomycetes</taxon>
        <taxon>Micrococcales</taxon>
        <taxon>Micrococcaceae</taxon>
        <taxon>Arthrobacter</taxon>
    </lineage>
</organism>
<dbReference type="InterPro" id="IPR029069">
    <property type="entry name" value="HotDog_dom_sf"/>
</dbReference>
<dbReference type="InterPro" id="IPR049450">
    <property type="entry name" value="ACOT8-like_C"/>
</dbReference>
<sequence length="280" mass="30571">MVDSTATAAVEHLGADGRAVPDAYYVRLDGGRFHSTLHSQGAWNDHEQHMAPASGLMVHELLRNHPRAEMVMGRINFEILGIIHGGEFEIQTRVLRPGRTIELLEATFTAQGRTAIRAQAWRLLSGDTADVAGPAHPGLPRPDDCPPAPMQSVWDGGFIRATEFRTVADRGPGNRTVWARPLHPLVLGEDIHPLACFVSIVDTANGVAVRQDPREYMFPNLDLTIHLFRQPHGEWTGLDTRVTFGAGGVGMTDTELFDEQGPVGRAAQILTVRKFPAADG</sequence>
<protein>
    <submittedName>
        <fullName evidence="3">Thioesterase family protein</fullName>
    </submittedName>
</protein>